<dbReference type="InterPro" id="IPR050400">
    <property type="entry name" value="Bact_Cytoskel_RodZ"/>
</dbReference>
<feature type="transmembrane region" description="Helical" evidence="1">
    <location>
        <begin position="116"/>
        <end position="135"/>
    </location>
</feature>
<dbReference type="Gene3D" id="1.10.260.40">
    <property type="entry name" value="lambda repressor-like DNA-binding domains"/>
    <property type="match status" value="1"/>
</dbReference>
<feature type="domain" description="HTH cro/C1-type" evidence="2">
    <location>
        <begin position="20"/>
        <end position="53"/>
    </location>
</feature>
<keyword evidence="1" id="KW-1133">Transmembrane helix</keyword>
<evidence type="ECO:0000259" key="2">
    <source>
        <dbReference type="PROSITE" id="PS50943"/>
    </source>
</evidence>
<dbReference type="AlphaFoldDB" id="A0A0G0X5E1"/>
<keyword evidence="1" id="KW-0812">Transmembrane</keyword>
<protein>
    <recommendedName>
        <fullName evidence="2">HTH cro/C1-type domain-containing protein</fullName>
    </recommendedName>
</protein>
<dbReference type="SMART" id="SM00530">
    <property type="entry name" value="HTH_XRE"/>
    <property type="match status" value="1"/>
</dbReference>
<sequence length="232" mass="26553">MNLFKANKIQPDSEPVAKQLRLRRQAKNLKLREVAAKLNINEKYLIALEEGKYGQLPSGVYEKNFLREYALFLGLNYNQIAKDYANEINILEPKKPKEIFSKQVIKERLFWILPKIIKNIIIFLIIAACFVYLVYRVNKIISPPLLIIDRPGLNLITEETSLVVSGKTEAEANLTINGENVLSDKNGYFSQSINLKNGLNKIIITASKRYGRDNTIYREVLVKDSIPLQKGD</sequence>
<name>A0A0G0X5E1_9BACT</name>
<organism evidence="3 4">
    <name type="scientific">Candidatus Falkowbacteria bacterium GW2011_GWA2_41_14</name>
    <dbReference type="NCBI Taxonomy" id="1618635"/>
    <lineage>
        <taxon>Bacteria</taxon>
        <taxon>Candidatus Falkowiibacteriota</taxon>
    </lineage>
</organism>
<evidence type="ECO:0000313" key="3">
    <source>
        <dbReference type="EMBL" id="KKR91880.1"/>
    </source>
</evidence>
<dbReference type="GO" id="GO:0003677">
    <property type="term" value="F:DNA binding"/>
    <property type="evidence" value="ECO:0007669"/>
    <property type="project" value="InterPro"/>
</dbReference>
<evidence type="ECO:0000256" key="1">
    <source>
        <dbReference type="SAM" id="Phobius"/>
    </source>
</evidence>
<dbReference type="EMBL" id="LCAP01000001">
    <property type="protein sequence ID" value="KKR91880.1"/>
    <property type="molecule type" value="Genomic_DNA"/>
</dbReference>
<accession>A0A0G0X5E1</accession>
<dbReference type="Pfam" id="PF09136">
    <property type="entry name" value="Glucodextran_B"/>
    <property type="match status" value="1"/>
</dbReference>
<dbReference type="Proteomes" id="UP000034190">
    <property type="component" value="Unassembled WGS sequence"/>
</dbReference>
<dbReference type="PANTHER" id="PTHR34475:SF1">
    <property type="entry name" value="CYTOSKELETON PROTEIN RODZ"/>
    <property type="match status" value="1"/>
</dbReference>
<dbReference type="Pfam" id="PF13413">
    <property type="entry name" value="HTH_25"/>
    <property type="match status" value="1"/>
</dbReference>
<comment type="caution">
    <text evidence="3">The sequence shown here is derived from an EMBL/GenBank/DDBJ whole genome shotgun (WGS) entry which is preliminary data.</text>
</comment>
<dbReference type="InterPro" id="IPR001387">
    <property type="entry name" value="Cro/C1-type_HTH"/>
</dbReference>
<gene>
    <name evidence="3" type="ORF">UU43_C0001G0060</name>
</gene>
<evidence type="ECO:0000313" key="4">
    <source>
        <dbReference type="Proteomes" id="UP000034190"/>
    </source>
</evidence>
<proteinExistence type="predicted"/>
<dbReference type="PROSITE" id="PS50943">
    <property type="entry name" value="HTH_CROC1"/>
    <property type="match status" value="1"/>
</dbReference>
<dbReference type="PANTHER" id="PTHR34475">
    <property type="match status" value="1"/>
</dbReference>
<dbReference type="InterPro" id="IPR013783">
    <property type="entry name" value="Ig-like_fold"/>
</dbReference>
<reference evidence="3 4" key="1">
    <citation type="journal article" date="2015" name="Nature">
        <title>rRNA introns, odd ribosomes, and small enigmatic genomes across a large radiation of phyla.</title>
        <authorList>
            <person name="Brown C.T."/>
            <person name="Hug L.A."/>
            <person name="Thomas B.C."/>
            <person name="Sharon I."/>
            <person name="Castelle C.J."/>
            <person name="Singh A."/>
            <person name="Wilkins M.J."/>
            <person name="Williams K.H."/>
            <person name="Banfield J.F."/>
        </authorList>
    </citation>
    <scope>NUCLEOTIDE SEQUENCE [LARGE SCALE GENOMIC DNA]</scope>
</reference>
<dbReference type="InterPro" id="IPR010982">
    <property type="entry name" value="Lambda_DNA-bd_dom_sf"/>
</dbReference>
<dbReference type="CDD" id="cd00093">
    <property type="entry name" value="HTH_XRE"/>
    <property type="match status" value="1"/>
</dbReference>
<dbReference type="SUPFAM" id="SSF47413">
    <property type="entry name" value="lambda repressor-like DNA-binding domains"/>
    <property type="match status" value="1"/>
</dbReference>
<keyword evidence="1" id="KW-0472">Membrane</keyword>
<dbReference type="Gene3D" id="2.60.40.10">
    <property type="entry name" value="Immunoglobulins"/>
    <property type="match status" value="1"/>
</dbReference>